<dbReference type="GO" id="GO:0004029">
    <property type="term" value="F:aldehyde dehydrogenase (NAD+) activity"/>
    <property type="evidence" value="ECO:0007669"/>
    <property type="project" value="TreeGrafter"/>
</dbReference>
<evidence type="ECO:0000313" key="3">
    <source>
        <dbReference type="Proteomes" id="UP000537126"/>
    </source>
</evidence>
<dbReference type="RefSeq" id="WP_166917860.1">
    <property type="nucleotide sequence ID" value="NZ_JAASRN010000001.1"/>
</dbReference>
<dbReference type="EMBL" id="JAASRN010000001">
    <property type="protein sequence ID" value="NIK72533.1"/>
    <property type="molecule type" value="Genomic_DNA"/>
</dbReference>
<protein>
    <submittedName>
        <fullName evidence="2">Nucleoside-diphosphate-sugar epimerase</fullName>
    </submittedName>
</protein>
<organism evidence="2 3">
    <name type="scientific">Thermonema lapsum</name>
    <dbReference type="NCBI Taxonomy" id="28195"/>
    <lineage>
        <taxon>Bacteria</taxon>
        <taxon>Pseudomonadati</taxon>
        <taxon>Bacteroidota</taxon>
        <taxon>Cytophagia</taxon>
        <taxon>Cytophagales</taxon>
        <taxon>Thermonemataceae</taxon>
        <taxon>Thermonema</taxon>
    </lineage>
</organism>
<accession>A0A846MLW9</accession>
<dbReference type="Gene3D" id="3.40.50.720">
    <property type="entry name" value="NAD(P)-binding Rossmann-like Domain"/>
    <property type="match status" value="1"/>
</dbReference>
<dbReference type="PANTHER" id="PTHR48079:SF6">
    <property type="entry name" value="NAD(P)-BINDING DOMAIN-CONTAINING PROTEIN-RELATED"/>
    <property type="match status" value="1"/>
</dbReference>
<comment type="caution">
    <text evidence="2">The sequence shown here is derived from an EMBL/GenBank/DDBJ whole genome shotgun (WGS) entry which is preliminary data.</text>
</comment>
<dbReference type="InterPro" id="IPR051783">
    <property type="entry name" value="NAD(P)-dependent_oxidoreduct"/>
</dbReference>
<dbReference type="SUPFAM" id="SSF51735">
    <property type="entry name" value="NAD(P)-binding Rossmann-fold domains"/>
    <property type="match status" value="1"/>
</dbReference>
<evidence type="ECO:0000259" key="1">
    <source>
        <dbReference type="Pfam" id="PF01370"/>
    </source>
</evidence>
<keyword evidence="3" id="KW-1185">Reference proteome</keyword>
<dbReference type="CDD" id="cd05228">
    <property type="entry name" value="AR_FR_like_1_SDR_e"/>
    <property type="match status" value="1"/>
</dbReference>
<reference evidence="2 3" key="1">
    <citation type="submission" date="2020-03" db="EMBL/GenBank/DDBJ databases">
        <title>Genomic Encyclopedia of Type Strains, Phase IV (KMG-IV): sequencing the most valuable type-strain genomes for metagenomic binning, comparative biology and taxonomic classification.</title>
        <authorList>
            <person name="Goeker M."/>
        </authorList>
    </citation>
    <scope>NUCLEOTIDE SEQUENCE [LARGE SCALE GENOMIC DNA]</scope>
    <source>
        <strain evidence="2 3">DSM 5718</strain>
    </source>
</reference>
<feature type="domain" description="NAD-dependent epimerase/dehydratase" evidence="1">
    <location>
        <begin position="6"/>
        <end position="234"/>
    </location>
</feature>
<dbReference type="Proteomes" id="UP000537126">
    <property type="component" value="Unassembled WGS sequence"/>
</dbReference>
<dbReference type="Pfam" id="PF01370">
    <property type="entry name" value="Epimerase"/>
    <property type="match status" value="1"/>
</dbReference>
<gene>
    <name evidence="2" type="ORF">FHS56_000019</name>
</gene>
<dbReference type="AlphaFoldDB" id="A0A846MLW9"/>
<dbReference type="GO" id="GO:0005737">
    <property type="term" value="C:cytoplasm"/>
    <property type="evidence" value="ECO:0007669"/>
    <property type="project" value="TreeGrafter"/>
</dbReference>
<dbReference type="InterPro" id="IPR036291">
    <property type="entry name" value="NAD(P)-bd_dom_sf"/>
</dbReference>
<dbReference type="PANTHER" id="PTHR48079">
    <property type="entry name" value="PROTEIN YEEZ"/>
    <property type="match status" value="1"/>
</dbReference>
<name>A0A846MLW9_9BACT</name>
<sequence>MAKKKILITGATGFIGERLTQRLLQEGNEVRALCRSPKKARTLLPQETCIIEGDLDKAEALEKAMEGCEEVYHLAAYAKVWDKDPQAFYRVNVEGAERVARAALTCGVRRVVFTSTAGVLGPSPDGKAVDESQTPVVLSTEYERTKAEAERVMQRYVEQGLDVVIVNPTRVFGPGQLNESNAVTKLIALYRKGKFRFYPGSGHQSGNYVYVEDVVRGHLLAMEKGRKGERYILGGHNVSYRELFDKVAEVLGKRYAMIPLPLPLMMTVARFEQWKADTWGRPPLITPPFVRKYHYDWRVSIEKAQKELGYEITPLETAIAETLRWLEAAV</sequence>
<dbReference type="InterPro" id="IPR001509">
    <property type="entry name" value="Epimerase_deHydtase"/>
</dbReference>
<evidence type="ECO:0000313" key="2">
    <source>
        <dbReference type="EMBL" id="NIK72533.1"/>
    </source>
</evidence>
<proteinExistence type="predicted"/>